<dbReference type="GO" id="GO:0003677">
    <property type="term" value="F:DNA binding"/>
    <property type="evidence" value="ECO:0007669"/>
    <property type="project" value="InterPro"/>
</dbReference>
<dbReference type="AlphaFoldDB" id="A0A074LV16"/>
<accession>A0A074LV16</accession>
<dbReference type="InterPro" id="IPR001387">
    <property type="entry name" value="Cro/C1-type_HTH"/>
</dbReference>
<name>A0A074LV16_9BACL</name>
<proteinExistence type="predicted"/>
<dbReference type="OrthoDB" id="9812960at2"/>
<dbReference type="SUPFAM" id="SSF47413">
    <property type="entry name" value="lambda repressor-like DNA-binding domains"/>
    <property type="match status" value="1"/>
</dbReference>
<dbReference type="RefSeq" id="WP_038083888.1">
    <property type="nucleotide sequence ID" value="NZ_JMIR01000002.1"/>
</dbReference>
<protein>
    <recommendedName>
        <fullName evidence="1">HTH cro/C1-type domain-containing protein</fullName>
    </recommendedName>
</protein>
<keyword evidence="3" id="KW-1185">Reference proteome</keyword>
<dbReference type="SUPFAM" id="SSF48452">
    <property type="entry name" value="TPR-like"/>
    <property type="match status" value="2"/>
</dbReference>
<evidence type="ECO:0000259" key="1">
    <source>
        <dbReference type="PROSITE" id="PS50943"/>
    </source>
</evidence>
<dbReference type="Proteomes" id="UP000027931">
    <property type="component" value="Unassembled WGS sequence"/>
</dbReference>
<dbReference type="PROSITE" id="PS50943">
    <property type="entry name" value="HTH_CROC1"/>
    <property type="match status" value="1"/>
</dbReference>
<dbReference type="Gene3D" id="1.10.260.40">
    <property type="entry name" value="lambda repressor-like DNA-binding domains"/>
    <property type="match status" value="1"/>
</dbReference>
<reference evidence="2 3" key="1">
    <citation type="journal article" date="2013" name="Int. J. Syst. Evol. Microbiol.">
        <title>Tumebacillus flagellatus sp. nov., an alpha-amylase/pullulanase-producing bacterium isolated from cassava wastewater.</title>
        <authorList>
            <person name="Wang Q."/>
            <person name="Xie N."/>
            <person name="Qin Y."/>
            <person name="Shen N."/>
            <person name="Zhu J."/>
            <person name="Mi H."/>
            <person name="Huang R."/>
        </authorList>
    </citation>
    <scope>NUCLEOTIDE SEQUENCE [LARGE SCALE GENOMIC DNA]</scope>
    <source>
        <strain evidence="2 3">GST4</strain>
    </source>
</reference>
<dbReference type="InterPro" id="IPR011990">
    <property type="entry name" value="TPR-like_helical_dom_sf"/>
</dbReference>
<evidence type="ECO:0000313" key="2">
    <source>
        <dbReference type="EMBL" id="KEO84794.1"/>
    </source>
</evidence>
<gene>
    <name evidence="2" type="ORF">EL26_01935</name>
</gene>
<evidence type="ECO:0000313" key="3">
    <source>
        <dbReference type="Proteomes" id="UP000027931"/>
    </source>
</evidence>
<dbReference type="InterPro" id="IPR010982">
    <property type="entry name" value="Lambda_DNA-bd_dom_sf"/>
</dbReference>
<comment type="caution">
    <text evidence="2">The sequence shown here is derived from an EMBL/GenBank/DDBJ whole genome shotgun (WGS) entry which is preliminary data.</text>
</comment>
<dbReference type="Pfam" id="PF01381">
    <property type="entry name" value="HTH_3"/>
    <property type="match status" value="1"/>
</dbReference>
<dbReference type="SMART" id="SM00530">
    <property type="entry name" value="HTH_XRE"/>
    <property type="match status" value="1"/>
</dbReference>
<feature type="domain" description="HTH cro/C1-type" evidence="1">
    <location>
        <begin position="8"/>
        <end position="63"/>
    </location>
</feature>
<dbReference type="CDD" id="cd00093">
    <property type="entry name" value="HTH_XRE"/>
    <property type="match status" value="1"/>
</dbReference>
<dbReference type="EMBL" id="JMIR01000002">
    <property type="protein sequence ID" value="KEO84794.1"/>
    <property type="molecule type" value="Genomic_DNA"/>
</dbReference>
<sequence length="409" mass="46449">MYLTGEELRKRRKELGKSLDVLVEESGVSKGYISQYENGKISSVSDKTMQKLCIALGYTVASTNDEASNEVKVARLAADMKRKTMCAEDLLNIAENIQLDENDRSPRTAGDLNLFKAELYRSLRKFSKAVPCVVIAEEIFARNGDTLSWCKSVYESAMIKYDKNDYDEALGQFKIVINRLREVPYQNAFLAKIYVQIAKCASSIGKHHISKEYLAMLDVQKEFVPSADWMQMQAERHRVTGMALIGSHAYTDALKEFYKAEALYKEANSNIDILRTTYNIALVHMKMGDHEKALALAMETLDEQVEKKSPINDQADTLILISRTLLALGRHIEVSAFCNTIIQMEGVHVQRLAYAKYYLAEVEYANGDLIGFNSGLSEVISLLYQENQSEYAVRFMNRYMEVNHILNKK</sequence>
<organism evidence="2 3">
    <name type="scientific">Tumebacillus flagellatus</name>
    <dbReference type="NCBI Taxonomy" id="1157490"/>
    <lineage>
        <taxon>Bacteria</taxon>
        <taxon>Bacillati</taxon>
        <taxon>Bacillota</taxon>
        <taxon>Bacilli</taxon>
        <taxon>Bacillales</taxon>
        <taxon>Alicyclobacillaceae</taxon>
        <taxon>Tumebacillus</taxon>
    </lineage>
</organism>
<dbReference type="Gene3D" id="1.25.40.10">
    <property type="entry name" value="Tetratricopeptide repeat domain"/>
    <property type="match status" value="2"/>
</dbReference>